<dbReference type="EMBL" id="BEGY01000150">
    <property type="protein sequence ID" value="GAX85108.1"/>
    <property type="molecule type" value="Genomic_DNA"/>
</dbReference>
<keyword evidence="2" id="KW-1185">Reference proteome</keyword>
<dbReference type="PANTHER" id="PTHR21228">
    <property type="entry name" value="FAST LEU-RICH DOMAIN-CONTAINING"/>
    <property type="match status" value="1"/>
</dbReference>
<name>A0A250XPX1_9CHLO</name>
<sequence length="1315" mass="145040">MVEIADYISASISGNRLMLMFSGADLEGRAFVGLCTNRRACLVAYTMSRHQPLVRPSCLQKLSAELGSHSVCGNQTLPTAVCKQDEARKRGLRQSVHAKRLTEAIKTSLSPTEVLNLLFSNSRDLNVIHLTAATTRLASFSTEQWRGEDIAHTHCLLTLLQDKSHHLDARGVANVLWALGRLSQASAMNSIKGQCQLLAAMLLRPCTKHLTKFNAQHFSNMVWSLSVMRPCAWDKSSLWQFIEASRVHIPLMTPQGLSNIIWGCTKLHVCPSQSWMHDFYAHSQSRICTWSGQAVANTLWALATMHHQPPSAWMYSVYAQTQAHLSSYDAQALSNAIWALPTLIKGSRAYPSKAWLCFVYTAAEQQLSHMSGQELSALLSGISKLMGMSSKGQSSGQCSPGMEVVKEETMNIPRGSSGTSTTGQALTIAPLSPPASFLAAAAAALRRLTPSLNEQSFCSASKCLAKLGYMPEDLEWLSDWAAAAVGHLSAGSSMGISSCLFTIFTWKAAGYQIPTSVDLPVIIALLKSRASDDNDGSERMALLLALGALTLTSPVSRHMTPNAKFDAAMGGMSVLLSRSIQQSALSLPTVFDDARYLRANSSSFAEPSGTKSCFKSSRILQHMDHLNPVLETTSSSFATTISVGLPFNGLKGLAHHPVQDMHRSTLLLQDNIVRRGFVEDTYASRHKNKPGTQSACPSSLSQSPCSILKEQADRAEATFFICQTLLSHMRKHLYLYSSQQLATGLYLLAKAATFSPMLASSLSEECCWLEVVVVPVLDLRLQELTDKEQAMYLWSKLRLRLPVLAGMERELDLRFEDRSNSRAAPQTSSVYPHDPSILVSDRCTNTVQPVKSCLTREFELPGGVAFPSVSAPPSSHASAYTRGPYSLASSLLVLGTLKVLPGSSCQPSVRLLQHLMGHLYRLCLSLNGRSLCICLWSCARLGYRPSPQRSNHMWFAMRRRHRDMTGSELALSLWSLASMRCRPDQSNWAAMISRLRTLSTELEAVDCCRLLHAASVWGMDVTSKMWEGMLSHGLSASSLQLEPSCRQLIFALRHVNLLGLTGFLSSKNSQSWQHDIMQHLAKTGLRAVASSHLLVLIEAMALSHMLILQQKRAATRWREDEAESDISSRGIPGISEEPAPSPMSLFKAALIEVEARGVTQMKNHTEYAWFLRCLVLHRHQTQWIDQQQLDNVLTIFFITTINKLESASTQQLLHILYWLGHLNSPPHLDWLGKCSELLLSRSRGMPSDGLSCCLLALLRCGLRPSPLWVGQYMGVLLKNLSHMQPRHVCHVTAALSILDARLHARWSAQLEVSYG</sequence>
<reference evidence="1 2" key="1">
    <citation type="submission" date="2017-08" db="EMBL/GenBank/DDBJ databases">
        <title>Acidophilic green algal genome provides insights into adaptation to an acidic environment.</title>
        <authorList>
            <person name="Hirooka S."/>
            <person name="Hirose Y."/>
            <person name="Kanesaki Y."/>
            <person name="Higuchi S."/>
            <person name="Fujiwara T."/>
            <person name="Onuma R."/>
            <person name="Era A."/>
            <person name="Ohbayashi R."/>
            <person name="Uzuka A."/>
            <person name="Nozaki H."/>
            <person name="Yoshikawa H."/>
            <person name="Miyagishima S.Y."/>
        </authorList>
    </citation>
    <scope>NUCLEOTIDE SEQUENCE [LARGE SCALE GENOMIC DNA]</scope>
    <source>
        <strain evidence="1 2">NIES-2499</strain>
    </source>
</reference>
<evidence type="ECO:0000313" key="1">
    <source>
        <dbReference type="EMBL" id="GAX85108.1"/>
    </source>
</evidence>
<proteinExistence type="predicted"/>
<dbReference type="GO" id="GO:0005759">
    <property type="term" value="C:mitochondrial matrix"/>
    <property type="evidence" value="ECO:0007669"/>
    <property type="project" value="TreeGrafter"/>
</dbReference>
<dbReference type="InterPro" id="IPR050870">
    <property type="entry name" value="FAST_kinase"/>
</dbReference>
<gene>
    <name evidence="1" type="ORF">CEUSTIGMA_g12528.t1</name>
</gene>
<dbReference type="GO" id="GO:0000963">
    <property type="term" value="P:mitochondrial RNA processing"/>
    <property type="evidence" value="ECO:0007669"/>
    <property type="project" value="TreeGrafter"/>
</dbReference>
<dbReference type="PANTHER" id="PTHR21228:SF40">
    <property type="entry name" value="LD45607P"/>
    <property type="match status" value="1"/>
</dbReference>
<dbReference type="GO" id="GO:0044528">
    <property type="term" value="P:regulation of mitochondrial mRNA stability"/>
    <property type="evidence" value="ECO:0007669"/>
    <property type="project" value="TreeGrafter"/>
</dbReference>
<accession>A0A250XPX1</accession>
<comment type="caution">
    <text evidence="1">The sequence shown here is derived from an EMBL/GenBank/DDBJ whole genome shotgun (WGS) entry which is preliminary data.</text>
</comment>
<dbReference type="GO" id="GO:1901259">
    <property type="term" value="P:chloroplast rRNA processing"/>
    <property type="evidence" value="ECO:0007669"/>
    <property type="project" value="TreeGrafter"/>
</dbReference>
<evidence type="ECO:0000313" key="2">
    <source>
        <dbReference type="Proteomes" id="UP000232323"/>
    </source>
</evidence>
<dbReference type="GO" id="GO:0003723">
    <property type="term" value="F:RNA binding"/>
    <property type="evidence" value="ECO:0007669"/>
    <property type="project" value="TreeGrafter"/>
</dbReference>
<dbReference type="GO" id="GO:0009507">
    <property type="term" value="C:chloroplast"/>
    <property type="evidence" value="ECO:0007669"/>
    <property type="project" value="GOC"/>
</dbReference>
<dbReference type="OrthoDB" id="10692941at2759"/>
<dbReference type="GO" id="GO:0035770">
    <property type="term" value="C:ribonucleoprotein granule"/>
    <property type="evidence" value="ECO:0007669"/>
    <property type="project" value="TreeGrafter"/>
</dbReference>
<dbReference type="STRING" id="1157962.A0A250XPX1"/>
<dbReference type="Proteomes" id="UP000232323">
    <property type="component" value="Unassembled WGS sequence"/>
</dbReference>
<organism evidence="1 2">
    <name type="scientific">Chlamydomonas eustigma</name>
    <dbReference type="NCBI Taxonomy" id="1157962"/>
    <lineage>
        <taxon>Eukaryota</taxon>
        <taxon>Viridiplantae</taxon>
        <taxon>Chlorophyta</taxon>
        <taxon>core chlorophytes</taxon>
        <taxon>Chlorophyceae</taxon>
        <taxon>CS clade</taxon>
        <taxon>Chlamydomonadales</taxon>
        <taxon>Chlamydomonadaceae</taxon>
        <taxon>Chlamydomonas</taxon>
    </lineage>
</organism>
<protein>
    <submittedName>
        <fullName evidence="1">Uncharacterized protein</fullName>
    </submittedName>
</protein>